<name>A0ABW3FZL9_9PSEU</name>
<keyword evidence="2" id="KW-0812">Transmembrane</keyword>
<feature type="compositionally biased region" description="Low complexity" evidence="1">
    <location>
        <begin position="18"/>
        <end position="37"/>
    </location>
</feature>
<keyword evidence="2" id="KW-1133">Transmembrane helix</keyword>
<feature type="transmembrane region" description="Helical" evidence="2">
    <location>
        <begin position="76"/>
        <end position="96"/>
    </location>
</feature>
<feature type="region of interest" description="Disordered" evidence="1">
    <location>
        <begin position="1"/>
        <end position="69"/>
    </location>
</feature>
<dbReference type="RefSeq" id="WP_263248377.1">
    <property type="nucleotide sequence ID" value="NZ_BAABLT010000026.1"/>
</dbReference>
<accession>A0ABW3FZL9</accession>
<feature type="compositionally biased region" description="Pro residues" evidence="1">
    <location>
        <begin position="52"/>
        <end position="67"/>
    </location>
</feature>
<evidence type="ECO:0000313" key="5">
    <source>
        <dbReference type="Proteomes" id="UP001597018"/>
    </source>
</evidence>
<gene>
    <name evidence="4" type="ORF">ACFQ16_20060</name>
</gene>
<keyword evidence="2" id="KW-0472">Membrane</keyword>
<protein>
    <submittedName>
        <fullName evidence="4">DUF4333 domain-containing protein</fullName>
    </submittedName>
</protein>
<dbReference type="InterPro" id="IPR025637">
    <property type="entry name" value="DUF4333"/>
</dbReference>
<proteinExistence type="predicted"/>
<dbReference type="EMBL" id="JBHTIW010000017">
    <property type="protein sequence ID" value="MFD0922046.1"/>
    <property type="molecule type" value="Genomic_DNA"/>
</dbReference>
<dbReference type="Proteomes" id="UP001597018">
    <property type="component" value="Unassembled WGS sequence"/>
</dbReference>
<evidence type="ECO:0000256" key="1">
    <source>
        <dbReference type="SAM" id="MobiDB-lite"/>
    </source>
</evidence>
<sequence length="175" mass="18197">MSSPYGPAGGYPQWGQVPPGAGMHPGGYPAAPPGYYAPQPPQPHGNPYLGHQPPPFATAPGFGAPPPPKKRSPLPWLLGGLGAVLVTAVVLVLGFVTPGWFVRSVFDASSVEKGVTDILQHSYRLSGVGQVSCPPDQPVVPGHHFDCTASIGAEHKTVTVTVKNDKGVYEVGHPK</sequence>
<evidence type="ECO:0000313" key="4">
    <source>
        <dbReference type="EMBL" id="MFD0922046.1"/>
    </source>
</evidence>
<reference evidence="5" key="1">
    <citation type="journal article" date="2019" name="Int. J. Syst. Evol. Microbiol.">
        <title>The Global Catalogue of Microorganisms (GCM) 10K type strain sequencing project: providing services to taxonomists for standard genome sequencing and annotation.</title>
        <authorList>
            <consortium name="The Broad Institute Genomics Platform"/>
            <consortium name="The Broad Institute Genome Sequencing Center for Infectious Disease"/>
            <person name="Wu L."/>
            <person name="Ma J."/>
        </authorList>
    </citation>
    <scope>NUCLEOTIDE SEQUENCE [LARGE SCALE GENOMIC DNA]</scope>
    <source>
        <strain evidence="5">CCUG 56401</strain>
    </source>
</reference>
<evidence type="ECO:0000259" key="3">
    <source>
        <dbReference type="Pfam" id="PF14230"/>
    </source>
</evidence>
<dbReference type="Pfam" id="PF14230">
    <property type="entry name" value="DUF4333"/>
    <property type="match status" value="1"/>
</dbReference>
<evidence type="ECO:0000256" key="2">
    <source>
        <dbReference type="SAM" id="Phobius"/>
    </source>
</evidence>
<feature type="domain" description="DUF4333" evidence="3">
    <location>
        <begin position="90"/>
        <end position="167"/>
    </location>
</feature>
<keyword evidence="5" id="KW-1185">Reference proteome</keyword>
<organism evidence="4 5">
    <name type="scientific">Saccharopolyspora rosea</name>
    <dbReference type="NCBI Taxonomy" id="524884"/>
    <lineage>
        <taxon>Bacteria</taxon>
        <taxon>Bacillati</taxon>
        <taxon>Actinomycetota</taxon>
        <taxon>Actinomycetes</taxon>
        <taxon>Pseudonocardiales</taxon>
        <taxon>Pseudonocardiaceae</taxon>
        <taxon>Saccharopolyspora</taxon>
    </lineage>
</organism>
<comment type="caution">
    <text evidence="4">The sequence shown here is derived from an EMBL/GenBank/DDBJ whole genome shotgun (WGS) entry which is preliminary data.</text>
</comment>